<dbReference type="OrthoDB" id="1522627at2"/>
<dbReference type="PANTHER" id="PTHR43019:SF23">
    <property type="entry name" value="PROTEASE DO-LIKE 5, CHLOROPLASTIC"/>
    <property type="match status" value="1"/>
</dbReference>
<dbReference type="GO" id="GO:0004252">
    <property type="term" value="F:serine-type endopeptidase activity"/>
    <property type="evidence" value="ECO:0007669"/>
    <property type="project" value="InterPro"/>
</dbReference>
<dbReference type="SUPFAM" id="SSF50494">
    <property type="entry name" value="Trypsin-like serine proteases"/>
    <property type="match status" value="1"/>
</dbReference>
<dbReference type="Proteomes" id="UP000006062">
    <property type="component" value="Chromosome"/>
</dbReference>
<dbReference type="PRINTS" id="PR00834">
    <property type="entry name" value="PROTEASES2C"/>
</dbReference>
<dbReference type="InterPro" id="IPR009003">
    <property type="entry name" value="Peptidase_S1_PA"/>
</dbReference>
<dbReference type="eggNOG" id="COG0265">
    <property type="taxonomic scope" value="Bacteria"/>
</dbReference>
<dbReference type="PANTHER" id="PTHR43019">
    <property type="entry name" value="SERINE ENDOPROTEASE DEGS"/>
    <property type="match status" value="1"/>
</dbReference>
<keyword evidence="2" id="KW-1185">Reference proteome</keyword>
<evidence type="ECO:0000313" key="1">
    <source>
        <dbReference type="EMBL" id="AFL76089.1"/>
    </source>
</evidence>
<dbReference type="STRING" id="765911.Thivi_4276"/>
<dbReference type="InterPro" id="IPR001940">
    <property type="entry name" value="Peptidase_S1C"/>
</dbReference>
<evidence type="ECO:0000313" key="2">
    <source>
        <dbReference type="Proteomes" id="UP000006062"/>
    </source>
</evidence>
<protein>
    <recommendedName>
        <fullName evidence="3">Trypsin-like serine protease with C-terminal PDZ domain</fullName>
    </recommendedName>
</protein>
<evidence type="ECO:0008006" key="3">
    <source>
        <dbReference type="Google" id="ProtNLM"/>
    </source>
</evidence>
<dbReference type="RefSeq" id="WP_014780469.1">
    <property type="nucleotide sequence ID" value="NC_018012.1"/>
</dbReference>
<organism evidence="1 2">
    <name type="scientific">Thiocystis violascens (strain ATCC 17096 / DSM 198 / 6111)</name>
    <name type="common">Chromatium violascens</name>
    <dbReference type="NCBI Taxonomy" id="765911"/>
    <lineage>
        <taxon>Bacteria</taxon>
        <taxon>Pseudomonadati</taxon>
        <taxon>Pseudomonadota</taxon>
        <taxon>Gammaproteobacteria</taxon>
        <taxon>Chromatiales</taxon>
        <taxon>Chromatiaceae</taxon>
        <taxon>Thiocystis</taxon>
    </lineage>
</organism>
<accession>I3YGH1</accession>
<dbReference type="Gene3D" id="2.40.10.120">
    <property type="match status" value="1"/>
</dbReference>
<sequence length="298" mass="31524">MSRLDSPFRNLLGSLIPVFLLVIVDVQVQPASASALVNCHDEARGMVSRIRADNCQGRQVTDAEAAAIRDRRRSYVKESFDANLNPTVPGKRLASIGAGFFVDTEGALLTNAHVVKDCGALVVSRPGGEMRPARLIAAEPGIDLALIKTDFRPQRGAVFAPPDALLPTRVSIIGYPNQGLAPLRPLLTAGGISAPNLQTAASRPISIHANVRPGNSGGPALDGAGRVVGVVFAAVDTPAVYKNTGRVVRDVGVAIPNRLSLSFLERSGVSPTTTGVTAKRDNLLKEANQFVARVECWR</sequence>
<dbReference type="EMBL" id="CP003154">
    <property type="protein sequence ID" value="AFL76089.1"/>
    <property type="molecule type" value="Genomic_DNA"/>
</dbReference>
<dbReference type="AlphaFoldDB" id="I3YGH1"/>
<name>I3YGH1_THIV6</name>
<reference evidence="1 2" key="1">
    <citation type="submission" date="2012-06" db="EMBL/GenBank/DDBJ databases">
        <title>Complete sequence of Thiocystis violascens DSM 198.</title>
        <authorList>
            <consortium name="US DOE Joint Genome Institute"/>
            <person name="Lucas S."/>
            <person name="Han J."/>
            <person name="Lapidus A."/>
            <person name="Cheng J.-F."/>
            <person name="Goodwin L."/>
            <person name="Pitluck S."/>
            <person name="Peters L."/>
            <person name="Ovchinnikova G."/>
            <person name="Teshima H."/>
            <person name="Detter J.C."/>
            <person name="Han C."/>
            <person name="Tapia R."/>
            <person name="Land M."/>
            <person name="Hauser L."/>
            <person name="Kyrpides N."/>
            <person name="Ivanova N."/>
            <person name="Pagani I."/>
            <person name="Vogl K."/>
            <person name="Liu Z."/>
            <person name="Frigaard N.-U."/>
            <person name="Bryant D."/>
            <person name="Woyke T."/>
        </authorList>
    </citation>
    <scope>NUCLEOTIDE SEQUENCE [LARGE SCALE GENOMIC DNA]</scope>
    <source>
        <strain evidence="2">ATCC 17096 / DSM 198 / 6111</strain>
    </source>
</reference>
<dbReference type="HOGENOM" id="CLU_936288_0_0_6"/>
<dbReference type="KEGG" id="tvi:Thivi_4276"/>
<gene>
    <name evidence="1" type="ordered locus">Thivi_4276</name>
</gene>
<proteinExistence type="predicted"/>
<dbReference type="GO" id="GO:0006508">
    <property type="term" value="P:proteolysis"/>
    <property type="evidence" value="ECO:0007669"/>
    <property type="project" value="InterPro"/>
</dbReference>
<dbReference type="Pfam" id="PF13365">
    <property type="entry name" value="Trypsin_2"/>
    <property type="match status" value="1"/>
</dbReference>